<feature type="domain" description="PD-(D/E)XK endonuclease-like" evidence="1">
    <location>
        <begin position="710"/>
        <end position="907"/>
    </location>
</feature>
<reference evidence="2 3" key="1">
    <citation type="submission" date="2017-05" db="EMBL/GenBank/DDBJ databases">
        <title>Genome Sequence of Loktanella vestfoldensis Strain SMR4r Isolated from a Culture of the Diatom Skeletonema marinoi.</title>
        <authorList>
            <person name="Topel M."/>
            <person name="Pinder M.I.M."/>
            <person name="Johansson O.N."/>
            <person name="Kourtchenko O."/>
            <person name="Godhe A."/>
            <person name="Clarke A.K."/>
        </authorList>
    </citation>
    <scope>NUCLEOTIDE SEQUENCE [LARGE SCALE GENOMIC DNA]</scope>
    <source>
        <strain evidence="2 3">SMR4r</strain>
    </source>
</reference>
<dbReference type="STRING" id="1122181.GCA_000382265_01050"/>
<dbReference type="InterPro" id="IPR038726">
    <property type="entry name" value="PDDEXK_AddAB-type"/>
</dbReference>
<dbReference type="NCBIfam" id="TIGR02786">
    <property type="entry name" value="addB_alphas"/>
    <property type="match status" value="1"/>
</dbReference>
<dbReference type="Proteomes" id="UP000195273">
    <property type="component" value="Chromosome"/>
</dbReference>
<organism evidence="2 3">
    <name type="scientific">Yoonia vestfoldensis</name>
    <dbReference type="NCBI Taxonomy" id="245188"/>
    <lineage>
        <taxon>Bacteria</taxon>
        <taxon>Pseudomonadati</taxon>
        <taxon>Pseudomonadota</taxon>
        <taxon>Alphaproteobacteria</taxon>
        <taxon>Rhodobacterales</taxon>
        <taxon>Paracoccaceae</taxon>
        <taxon>Yoonia</taxon>
    </lineage>
</organism>
<protein>
    <submittedName>
        <fullName evidence="2">PD-(D/E)XK nuclease superfamily protein</fullName>
    </submittedName>
</protein>
<evidence type="ECO:0000313" key="2">
    <source>
        <dbReference type="EMBL" id="ARU02862.1"/>
    </source>
</evidence>
<name>A0A1Y0EHU6_9RHOB</name>
<dbReference type="InterPro" id="IPR014153">
    <property type="entry name" value="Ds_break_AddB"/>
</dbReference>
<dbReference type="OrthoDB" id="9780606at2"/>
<accession>A0A1Y0EHU6</accession>
<dbReference type="AlphaFoldDB" id="A0A1Y0EHU6"/>
<sequence>MFDPTTGPRIFVEPCGVDYAKGLVAGLMARAQDMPPEDFARVEIYVNTARMQRRIRAMFDAGPALLLPRIRLVTDLARDPISKDLPPAVAPLQRRLELAQLVAQLLESEPDLAPRAALYDLADSLASLMDEMQGEGVSPDAIAALDVSDQSGHWARAQKFLTIIAQFFDTTSQPDTEARQRLVIETLAARWTDAPPDHPVIVAGSTGSRGATALFMQAVAKLPQGAIVLPGYDTDLPAAVWSAMDDGLTHEDHPQYRFKRLMDLIGFAPDDVARWSDLAPQRPARNRLVSLSLRPAPVTSQWLQEGPDLGCLIAATEGLTLLEAASPRAEAEAIALRLRQAVQDGITAALISPDRMLTRQVTAALDRWDIKPDDSAGTPLQLSPPGRLLRHVADLFGTPLTGEALLTLLKHPLCHSADNDRGDHLRLTHDLELHLRRHGPPFPTAETLLTWAGDCADRQLWAEWVAGLISGHETAGDKHLTDHLDAHLTLAESFCAGPAMAGAGGLWAAAAGREAQRICTDLRIHAGSGGIMSPRDYDALFGKILSGGVVRDRDAGHPQILIWGTLEARVQGADLTILGGMNDGVWPEAPAPDPWLNRMMRAQAGLLLPERRVGLSAHDYQQAVAGREVWITRAKRSSDAETIPSRWINRLTNLLGGLPDQNGPEALRLMQARGAAWLAMAAKLSAPSAELPKAQRPAPCPPVAARPDAFSVTQIKILIRDPYAIYARKVLGLNPLNPLTPSADAPLRGVIIHGILEDFIRQNHAPDDLAALLDIAAQHFAAKCPWPTNRAQWMARFAQAAIAFCAAEVDRQALSDTRLVEQEGKLLIPGVGVTLTCKADRIDLTPEGTAILYDYKTGTMPTKPQQEKFDKQLLLEVAMVENGGFEAVGPVQVADAQFVSIKPDAKTVPAPMKDSPTDATMAGMIALLQHWQRADSGYTARYALFSKNDSGDYDHLSRFGEWDTSDPAQPEVLT</sequence>
<dbReference type="Pfam" id="PF12705">
    <property type="entry name" value="PDDEXK_1"/>
    <property type="match status" value="1"/>
</dbReference>
<dbReference type="SUPFAM" id="SSF52540">
    <property type="entry name" value="P-loop containing nucleoside triphosphate hydrolases"/>
    <property type="match status" value="1"/>
</dbReference>
<gene>
    <name evidence="2" type="ORF">LOKVESSMR4R_03593</name>
</gene>
<dbReference type="InterPro" id="IPR027417">
    <property type="entry name" value="P-loop_NTPase"/>
</dbReference>
<keyword evidence="3" id="KW-1185">Reference proteome</keyword>
<evidence type="ECO:0000259" key="1">
    <source>
        <dbReference type="Pfam" id="PF12705"/>
    </source>
</evidence>
<dbReference type="RefSeq" id="WP_087211565.1">
    <property type="nucleotide sequence ID" value="NZ_CP021431.1"/>
</dbReference>
<evidence type="ECO:0000313" key="3">
    <source>
        <dbReference type="Proteomes" id="UP000195273"/>
    </source>
</evidence>
<proteinExistence type="predicted"/>
<dbReference type="EMBL" id="CP021431">
    <property type="protein sequence ID" value="ARU02862.1"/>
    <property type="molecule type" value="Genomic_DNA"/>
</dbReference>
<dbReference type="KEGG" id="lvs:LOKVESSMR4R_03593"/>